<feature type="region of interest" description="Disordered" evidence="1">
    <location>
        <begin position="1"/>
        <end position="32"/>
    </location>
</feature>
<protein>
    <submittedName>
        <fullName evidence="2">Uncharacterized protein</fullName>
    </submittedName>
</protein>
<accession>A0A699UTS6</accession>
<gene>
    <name evidence="2" type="ORF">Tci_897859</name>
</gene>
<feature type="non-terminal residue" evidence="2">
    <location>
        <position position="1"/>
    </location>
</feature>
<dbReference type="AlphaFoldDB" id="A0A699UTS6"/>
<evidence type="ECO:0000256" key="1">
    <source>
        <dbReference type="SAM" id="MobiDB-lite"/>
    </source>
</evidence>
<reference evidence="2" key="1">
    <citation type="journal article" date="2019" name="Sci. Rep.">
        <title>Draft genome of Tanacetum cinerariifolium, the natural source of mosquito coil.</title>
        <authorList>
            <person name="Yamashiro T."/>
            <person name="Shiraishi A."/>
            <person name="Satake H."/>
            <person name="Nakayama K."/>
        </authorList>
    </citation>
    <scope>NUCLEOTIDE SEQUENCE</scope>
</reference>
<name>A0A699UTS6_TANCI</name>
<feature type="region of interest" description="Disordered" evidence="1">
    <location>
        <begin position="85"/>
        <end position="117"/>
    </location>
</feature>
<feature type="compositionally biased region" description="Low complexity" evidence="1">
    <location>
        <begin position="1"/>
        <end position="19"/>
    </location>
</feature>
<evidence type="ECO:0000313" key="2">
    <source>
        <dbReference type="EMBL" id="GFD25890.1"/>
    </source>
</evidence>
<feature type="compositionally biased region" description="Pro residues" evidence="1">
    <location>
        <begin position="20"/>
        <end position="29"/>
    </location>
</feature>
<comment type="caution">
    <text evidence="2">The sequence shown here is derived from an EMBL/GenBank/DDBJ whole genome shotgun (WGS) entry which is preliminary data.</text>
</comment>
<organism evidence="2">
    <name type="scientific">Tanacetum cinerariifolium</name>
    <name type="common">Dalmatian daisy</name>
    <name type="synonym">Chrysanthemum cinerariifolium</name>
    <dbReference type="NCBI Taxonomy" id="118510"/>
    <lineage>
        <taxon>Eukaryota</taxon>
        <taxon>Viridiplantae</taxon>
        <taxon>Streptophyta</taxon>
        <taxon>Embryophyta</taxon>
        <taxon>Tracheophyta</taxon>
        <taxon>Spermatophyta</taxon>
        <taxon>Magnoliopsida</taxon>
        <taxon>eudicotyledons</taxon>
        <taxon>Gunneridae</taxon>
        <taxon>Pentapetalae</taxon>
        <taxon>asterids</taxon>
        <taxon>campanulids</taxon>
        <taxon>Asterales</taxon>
        <taxon>Asteraceae</taxon>
        <taxon>Asteroideae</taxon>
        <taxon>Anthemideae</taxon>
        <taxon>Anthemidinae</taxon>
        <taxon>Tanacetum</taxon>
    </lineage>
</organism>
<feature type="non-terminal residue" evidence="2">
    <location>
        <position position="154"/>
    </location>
</feature>
<sequence length="154" mass="16098">HTPSPEVTSSHPSTSSIPLPSIPTAPIPPVIQTGTTPIIQYTRRAMIAQSSALPTVADEPASPEVEIIRLKERVKVLEDKDGVIRDKSGDDATIKGRSNNEGEAPAERISNDSEEIPRVLTSMDVATILAGEANVPTGSGFIPTAGPPATIVST</sequence>
<proteinExistence type="predicted"/>
<dbReference type="EMBL" id="BKCJ011364185">
    <property type="protein sequence ID" value="GFD25890.1"/>
    <property type="molecule type" value="Genomic_DNA"/>
</dbReference>